<organism evidence="2 3">
    <name type="scientific">Arcanobacterium buesumense</name>
    <dbReference type="NCBI Taxonomy" id="2722751"/>
    <lineage>
        <taxon>Bacteria</taxon>
        <taxon>Bacillati</taxon>
        <taxon>Actinomycetota</taxon>
        <taxon>Actinomycetes</taxon>
        <taxon>Actinomycetales</taxon>
        <taxon>Actinomycetaceae</taxon>
        <taxon>Arcanobacterium</taxon>
    </lineage>
</organism>
<dbReference type="KEGG" id="arca:HC352_06320"/>
<dbReference type="RefSeq" id="WP_168918091.1">
    <property type="nucleotide sequence ID" value="NZ_CP050804.1"/>
</dbReference>
<dbReference type="EMBL" id="CP050804">
    <property type="protein sequence ID" value="QJC22160.1"/>
    <property type="molecule type" value="Genomic_DNA"/>
</dbReference>
<dbReference type="AlphaFoldDB" id="A0A6H2EM59"/>
<keyword evidence="1" id="KW-0472">Membrane</keyword>
<keyword evidence="1" id="KW-1133">Transmembrane helix</keyword>
<evidence type="ECO:0000313" key="2">
    <source>
        <dbReference type="EMBL" id="QJC22160.1"/>
    </source>
</evidence>
<feature type="transmembrane region" description="Helical" evidence="1">
    <location>
        <begin position="12"/>
        <end position="37"/>
    </location>
</feature>
<reference evidence="2 3" key="1">
    <citation type="submission" date="2020-03" db="EMBL/GenBank/DDBJ databases">
        <title>Complete genome of Arcanobacterium buesumensis sp. nov. strain 2701.</title>
        <authorList>
            <person name="Borowiak M."/>
            <person name="Alssahen M."/>
            <person name="Laemmler C."/>
            <person name="Malorny B."/>
            <person name="Hassan A."/>
            <person name="Prenger-Berninghoff E."/>
            <person name="Ploetz M."/>
            <person name="Abdulmawjood A."/>
        </authorList>
    </citation>
    <scope>NUCLEOTIDE SEQUENCE [LARGE SCALE GENOMIC DNA]</scope>
    <source>
        <strain evidence="2 3">2701</strain>
    </source>
</reference>
<name>A0A6H2EM59_9ACTO</name>
<keyword evidence="3" id="KW-1185">Reference proteome</keyword>
<proteinExistence type="predicted"/>
<protein>
    <submittedName>
        <fullName evidence="2">Uncharacterized protein</fullName>
    </submittedName>
</protein>
<dbReference type="Proteomes" id="UP000502298">
    <property type="component" value="Chromosome"/>
</dbReference>
<evidence type="ECO:0000256" key="1">
    <source>
        <dbReference type="SAM" id="Phobius"/>
    </source>
</evidence>
<sequence length="141" mass="15469">MKRKTRKTEPGNLLILGLGIWVFVMMLVLIIGASVHLHNERKDVLARADGVALKLAQEVSDAHYYAGNVSYDVSHIQSEAHRAVSNTQDWVSQPTGVSGNDIVVTLCRLVPVPFVPSFLDNLDEIEMCATSSARLRIEGGQ</sequence>
<accession>A0A6H2EM59</accession>
<keyword evidence="1" id="KW-0812">Transmembrane</keyword>
<gene>
    <name evidence="2" type="ORF">HC352_06320</name>
</gene>
<evidence type="ECO:0000313" key="3">
    <source>
        <dbReference type="Proteomes" id="UP000502298"/>
    </source>
</evidence>